<evidence type="ECO:0000313" key="6">
    <source>
        <dbReference type="Proteomes" id="UP001596242"/>
    </source>
</evidence>
<dbReference type="EMBL" id="JBHSPT010000117">
    <property type="protein sequence ID" value="MFC6060352.1"/>
    <property type="molecule type" value="Genomic_DNA"/>
</dbReference>
<organism evidence="5 6">
    <name type="scientific">Streptomyces pratens</name>
    <dbReference type="NCBI Taxonomy" id="887456"/>
    <lineage>
        <taxon>Bacteria</taxon>
        <taxon>Bacillati</taxon>
        <taxon>Actinomycetota</taxon>
        <taxon>Actinomycetes</taxon>
        <taxon>Kitasatosporales</taxon>
        <taxon>Streptomycetaceae</taxon>
        <taxon>Streptomyces</taxon>
    </lineage>
</organism>
<dbReference type="Proteomes" id="UP001596242">
    <property type="component" value="Unassembled WGS sequence"/>
</dbReference>
<keyword evidence="6" id="KW-1185">Reference proteome</keyword>
<gene>
    <name evidence="5" type="ORF">ACFP50_34625</name>
</gene>
<reference evidence="6" key="1">
    <citation type="journal article" date="2019" name="Int. J. Syst. Evol. Microbiol.">
        <title>The Global Catalogue of Microorganisms (GCM) 10K type strain sequencing project: providing services to taxonomists for standard genome sequencing and annotation.</title>
        <authorList>
            <consortium name="The Broad Institute Genomics Platform"/>
            <consortium name="The Broad Institute Genome Sequencing Center for Infectious Disease"/>
            <person name="Wu L."/>
            <person name="Ma J."/>
        </authorList>
    </citation>
    <scope>NUCLEOTIDE SEQUENCE [LARGE SCALE GENOMIC DNA]</scope>
    <source>
        <strain evidence="6">JCM 12763</strain>
    </source>
</reference>
<evidence type="ECO:0000256" key="3">
    <source>
        <dbReference type="ARBA" id="ARBA00035643"/>
    </source>
</evidence>
<evidence type="ECO:0000313" key="5">
    <source>
        <dbReference type="EMBL" id="MFC6060352.1"/>
    </source>
</evidence>
<comment type="subcellular location">
    <subcellularLocation>
        <location evidence="2">Gas vesicle</location>
    </subcellularLocation>
</comment>
<name>A0ABW1MBD4_9ACTN</name>
<dbReference type="RefSeq" id="WP_386406260.1">
    <property type="nucleotide sequence ID" value="NZ_JBHSPT010000117.1"/>
</dbReference>
<keyword evidence="1" id="KW-0304">Gas vesicle</keyword>
<evidence type="ECO:0000256" key="4">
    <source>
        <dbReference type="SAM" id="MobiDB-lite"/>
    </source>
</evidence>
<protein>
    <submittedName>
        <fullName evidence="5">GvpL/GvpF family gas vesicle protein</fullName>
    </submittedName>
</protein>
<dbReference type="PANTHER" id="PTHR36852:SF1">
    <property type="entry name" value="PROTEIN GVPL 2"/>
    <property type="match status" value="1"/>
</dbReference>
<accession>A0ABW1MBD4</accession>
<dbReference type="PANTHER" id="PTHR36852">
    <property type="entry name" value="PROTEIN GVPL 2"/>
    <property type="match status" value="1"/>
</dbReference>
<dbReference type="InterPro" id="IPR009430">
    <property type="entry name" value="GvpL/GvpF"/>
</dbReference>
<comment type="similarity">
    <text evidence="3">Belongs to the gas vesicle GvpF/GvpL family.</text>
</comment>
<proteinExistence type="inferred from homology"/>
<evidence type="ECO:0000256" key="2">
    <source>
        <dbReference type="ARBA" id="ARBA00035108"/>
    </source>
</evidence>
<feature type="region of interest" description="Disordered" evidence="4">
    <location>
        <begin position="145"/>
        <end position="173"/>
    </location>
</feature>
<sequence length="275" mass="29743">MTEHSPEAPGTTALYVYAVCRADGSPALDGVAGVTRDEPLRTLSLGSLTAIVQTVRAAEFTDEAWQERLTDEPELERYARAHHEVVSAVAAQAPTVPLPLATLYTAEDRAERVLGNESARFHTALERIAHHAEWGVKVYAAGSPDEDGGGVAAQRPGTPSPPDDRGRPAPGAGRAYLERKRNLQARRERQREESLRVAETVDTRVCRIAKASRRLRPHGPGAAGDHRVQVLNATYLVAEHRAAELELLAQGLRESTGAGIELSGPWVPYSFVGEV</sequence>
<evidence type="ECO:0000256" key="1">
    <source>
        <dbReference type="ARBA" id="ARBA00022987"/>
    </source>
</evidence>
<dbReference type="Pfam" id="PF06386">
    <property type="entry name" value="GvpL_GvpF"/>
    <property type="match status" value="1"/>
</dbReference>
<comment type="caution">
    <text evidence="5">The sequence shown here is derived from an EMBL/GenBank/DDBJ whole genome shotgun (WGS) entry which is preliminary data.</text>
</comment>